<feature type="compositionally biased region" description="Basic and acidic residues" evidence="1">
    <location>
        <begin position="24"/>
        <end position="33"/>
    </location>
</feature>
<accession>G3HQC1</accession>
<dbReference type="InParanoid" id="G3HQC1"/>
<protein>
    <submittedName>
        <fullName evidence="2">Uncharacterized protein</fullName>
    </submittedName>
</protein>
<evidence type="ECO:0000313" key="3">
    <source>
        <dbReference type="Proteomes" id="UP000001075"/>
    </source>
</evidence>
<feature type="compositionally biased region" description="Polar residues" evidence="1">
    <location>
        <begin position="34"/>
        <end position="44"/>
    </location>
</feature>
<sequence>MPLWIFGSEVNTLIDLCNSSLKLEEKQNSKPEKSTQAQRKSSWSPLHPLGWEKHIKGQ</sequence>
<evidence type="ECO:0000256" key="1">
    <source>
        <dbReference type="SAM" id="MobiDB-lite"/>
    </source>
</evidence>
<evidence type="ECO:0000313" key="2">
    <source>
        <dbReference type="EMBL" id="EGW02246.1"/>
    </source>
</evidence>
<organism evidence="2 3">
    <name type="scientific">Cricetulus griseus</name>
    <name type="common">Chinese hamster</name>
    <name type="synonym">Cricetulus barabensis griseus</name>
    <dbReference type="NCBI Taxonomy" id="10029"/>
    <lineage>
        <taxon>Eukaryota</taxon>
        <taxon>Metazoa</taxon>
        <taxon>Chordata</taxon>
        <taxon>Craniata</taxon>
        <taxon>Vertebrata</taxon>
        <taxon>Euteleostomi</taxon>
        <taxon>Mammalia</taxon>
        <taxon>Eutheria</taxon>
        <taxon>Euarchontoglires</taxon>
        <taxon>Glires</taxon>
        <taxon>Rodentia</taxon>
        <taxon>Myomorpha</taxon>
        <taxon>Muroidea</taxon>
        <taxon>Cricetidae</taxon>
        <taxon>Cricetinae</taxon>
        <taxon>Cricetulus</taxon>
    </lineage>
</organism>
<feature type="region of interest" description="Disordered" evidence="1">
    <location>
        <begin position="24"/>
        <end position="58"/>
    </location>
</feature>
<name>G3HQC1_CRIGR</name>
<dbReference type="AlphaFoldDB" id="G3HQC1"/>
<reference evidence="3" key="1">
    <citation type="journal article" date="2011" name="Nat. Biotechnol.">
        <title>The genomic sequence of the Chinese hamster ovary (CHO)-K1 cell line.</title>
        <authorList>
            <person name="Xu X."/>
            <person name="Nagarajan H."/>
            <person name="Lewis N.E."/>
            <person name="Pan S."/>
            <person name="Cai Z."/>
            <person name="Liu X."/>
            <person name="Chen W."/>
            <person name="Xie M."/>
            <person name="Wang W."/>
            <person name="Hammond S."/>
            <person name="Andersen M.R."/>
            <person name="Neff N."/>
            <person name="Passarelli B."/>
            <person name="Koh W."/>
            <person name="Fan H.C."/>
            <person name="Wang J."/>
            <person name="Gui Y."/>
            <person name="Lee K.H."/>
            <person name="Betenbaugh M.J."/>
            <person name="Quake S.R."/>
            <person name="Famili I."/>
            <person name="Palsson B.O."/>
            <person name="Wang J."/>
        </authorList>
    </citation>
    <scope>NUCLEOTIDE SEQUENCE [LARGE SCALE GENOMIC DNA]</scope>
    <source>
        <strain evidence="3">CHO K1 cell line</strain>
    </source>
</reference>
<gene>
    <name evidence="2" type="ORF">I79_013018</name>
</gene>
<proteinExistence type="predicted"/>
<dbReference type="EMBL" id="JH000605">
    <property type="protein sequence ID" value="EGW02246.1"/>
    <property type="molecule type" value="Genomic_DNA"/>
</dbReference>
<dbReference type="Proteomes" id="UP000001075">
    <property type="component" value="Unassembled WGS sequence"/>
</dbReference>